<evidence type="ECO:0008006" key="3">
    <source>
        <dbReference type="Google" id="ProtNLM"/>
    </source>
</evidence>
<name>A0ABT9E7P4_9PROT</name>
<dbReference type="EMBL" id="JAUTWS010000043">
    <property type="protein sequence ID" value="MDO9712222.1"/>
    <property type="molecule type" value="Genomic_DNA"/>
</dbReference>
<keyword evidence="2" id="KW-1185">Reference proteome</keyword>
<sequence length="87" mass="9075">MEFYSLAGCEQPVAPERAHALAVAQLAELDAKLRRLSGLQGELARLVGTGCGEGPAAECRVLETIADHDHGHCLSAAHAVAEDAVTK</sequence>
<dbReference type="RefSeq" id="WP_305107078.1">
    <property type="nucleotide sequence ID" value="NZ_JAUTWS010000043.1"/>
</dbReference>
<gene>
    <name evidence="1" type="ORF">Q7A36_28020</name>
</gene>
<proteinExistence type="predicted"/>
<comment type="caution">
    <text evidence="1">The sequence shown here is derived from an EMBL/GenBank/DDBJ whole genome shotgun (WGS) entry which is preliminary data.</text>
</comment>
<evidence type="ECO:0000313" key="1">
    <source>
        <dbReference type="EMBL" id="MDO9712222.1"/>
    </source>
</evidence>
<organism evidence="1 2">
    <name type="scientific">Paracraurococcus lichenis</name>
    <dbReference type="NCBI Taxonomy" id="3064888"/>
    <lineage>
        <taxon>Bacteria</taxon>
        <taxon>Pseudomonadati</taxon>
        <taxon>Pseudomonadota</taxon>
        <taxon>Alphaproteobacteria</taxon>
        <taxon>Acetobacterales</taxon>
        <taxon>Roseomonadaceae</taxon>
        <taxon>Paracraurococcus</taxon>
    </lineage>
</organism>
<dbReference type="Gene3D" id="1.10.1660.10">
    <property type="match status" value="1"/>
</dbReference>
<protein>
    <recommendedName>
        <fullName evidence="3">MerR, DNA binding</fullName>
    </recommendedName>
</protein>
<dbReference type="Proteomes" id="UP001243009">
    <property type="component" value="Unassembled WGS sequence"/>
</dbReference>
<accession>A0ABT9E7P4</accession>
<reference evidence="1 2" key="1">
    <citation type="submission" date="2023-08" db="EMBL/GenBank/DDBJ databases">
        <title>The draft genome sequence of Paracraurococcus sp. LOR1-02.</title>
        <authorList>
            <person name="Kingkaew E."/>
            <person name="Tanasupawat S."/>
        </authorList>
    </citation>
    <scope>NUCLEOTIDE SEQUENCE [LARGE SCALE GENOMIC DNA]</scope>
    <source>
        <strain evidence="1 2">LOR1-02</strain>
    </source>
</reference>
<evidence type="ECO:0000313" key="2">
    <source>
        <dbReference type="Proteomes" id="UP001243009"/>
    </source>
</evidence>